<evidence type="ECO:0000313" key="3">
    <source>
        <dbReference type="Proteomes" id="UP000282818"/>
    </source>
</evidence>
<protein>
    <submittedName>
        <fullName evidence="2">AzlD domain-containing protein</fullName>
    </submittedName>
</protein>
<dbReference type="Proteomes" id="UP000282818">
    <property type="component" value="Unassembled WGS sequence"/>
</dbReference>
<feature type="transmembrane region" description="Helical" evidence="1">
    <location>
        <begin position="54"/>
        <end position="73"/>
    </location>
</feature>
<dbReference type="EMBL" id="SACQ01000001">
    <property type="protein sequence ID" value="RVU32298.1"/>
    <property type="molecule type" value="Genomic_DNA"/>
</dbReference>
<comment type="caution">
    <text evidence="2">The sequence shown here is derived from an EMBL/GenBank/DDBJ whole genome shotgun (WGS) entry which is preliminary data.</text>
</comment>
<keyword evidence="1" id="KW-0472">Membrane</keyword>
<reference evidence="2 3" key="1">
    <citation type="submission" date="2019-01" db="EMBL/GenBank/DDBJ databases">
        <authorList>
            <person name="Chen W.-M."/>
        </authorList>
    </citation>
    <scope>NUCLEOTIDE SEQUENCE [LARGE SCALE GENOMIC DNA]</scope>
    <source>
        <strain evidence="2 3">HPM-16</strain>
    </source>
</reference>
<organism evidence="2 3">
    <name type="scientific">Neptunomonas marina</name>
    <dbReference type="NCBI Taxonomy" id="1815562"/>
    <lineage>
        <taxon>Bacteria</taxon>
        <taxon>Pseudomonadati</taxon>
        <taxon>Pseudomonadota</taxon>
        <taxon>Gammaproteobacteria</taxon>
        <taxon>Oceanospirillales</taxon>
        <taxon>Oceanospirillaceae</taxon>
        <taxon>Neptunomonas</taxon>
    </lineage>
</organism>
<feature type="transmembrane region" description="Helical" evidence="1">
    <location>
        <begin position="101"/>
        <end position="118"/>
    </location>
</feature>
<proteinExistence type="predicted"/>
<accession>A0A437QCM3</accession>
<keyword evidence="1" id="KW-1133">Transmembrane helix</keyword>
<feature type="transmembrane region" description="Helical" evidence="1">
    <location>
        <begin position="12"/>
        <end position="33"/>
    </location>
</feature>
<dbReference type="Pfam" id="PF05437">
    <property type="entry name" value="AzlD"/>
    <property type="match status" value="1"/>
</dbReference>
<dbReference type="InterPro" id="IPR008407">
    <property type="entry name" value="Brnchd-chn_aa_trnsp_AzlD"/>
</dbReference>
<sequence length="119" mass="13256">MWLRSYAAEGQIFMSDMTLWLLFAICGLLTFSIRLSFVQLHGHLAKHLERVQPVLALLPPAVLAALCIPPIVLNSHSAAVDWLQVMAGLVTLLLAVRFKSIIWPILGGMCVLWAGRYFL</sequence>
<evidence type="ECO:0000256" key="1">
    <source>
        <dbReference type="SAM" id="Phobius"/>
    </source>
</evidence>
<evidence type="ECO:0000313" key="2">
    <source>
        <dbReference type="EMBL" id="RVU32298.1"/>
    </source>
</evidence>
<keyword evidence="3" id="KW-1185">Reference proteome</keyword>
<name>A0A437QCM3_9GAMM</name>
<gene>
    <name evidence="2" type="ORF">EOE65_01200</name>
</gene>
<dbReference type="AlphaFoldDB" id="A0A437QCM3"/>
<keyword evidence="1" id="KW-0812">Transmembrane</keyword>